<proteinExistence type="predicted"/>
<accession>A0ACC2PKA2</accession>
<evidence type="ECO:0000313" key="1">
    <source>
        <dbReference type="EMBL" id="KAJ8682827.1"/>
    </source>
</evidence>
<reference evidence="1" key="1">
    <citation type="submission" date="2023-04" db="EMBL/GenBank/DDBJ databases">
        <title>A chromosome-level genome assembly of the parasitoid wasp Eretmocerus hayati.</title>
        <authorList>
            <person name="Zhong Y."/>
            <person name="Liu S."/>
            <person name="Liu Y."/>
        </authorList>
    </citation>
    <scope>NUCLEOTIDE SEQUENCE</scope>
    <source>
        <strain evidence="1">ZJU_SS_LIU_2023</strain>
    </source>
</reference>
<evidence type="ECO:0000313" key="2">
    <source>
        <dbReference type="Proteomes" id="UP001239111"/>
    </source>
</evidence>
<keyword evidence="2" id="KW-1185">Reference proteome</keyword>
<organism evidence="1 2">
    <name type="scientific">Eretmocerus hayati</name>
    <dbReference type="NCBI Taxonomy" id="131215"/>
    <lineage>
        <taxon>Eukaryota</taxon>
        <taxon>Metazoa</taxon>
        <taxon>Ecdysozoa</taxon>
        <taxon>Arthropoda</taxon>
        <taxon>Hexapoda</taxon>
        <taxon>Insecta</taxon>
        <taxon>Pterygota</taxon>
        <taxon>Neoptera</taxon>
        <taxon>Endopterygota</taxon>
        <taxon>Hymenoptera</taxon>
        <taxon>Apocrita</taxon>
        <taxon>Proctotrupomorpha</taxon>
        <taxon>Chalcidoidea</taxon>
        <taxon>Aphelinidae</taxon>
        <taxon>Aphelininae</taxon>
        <taxon>Eretmocerus</taxon>
    </lineage>
</organism>
<sequence length="225" mass="26029">MAATAMNFEFGELLGDGCTFGPPQPRGRGGQSFHHQRAPAISETFADSAKNRYSEKVLVGYWFDRRSDYEPPAPDYLTNYRLHYPCKLNLELENDREARQKYKSRIKEGVGSRYLIECPGKAFQGNYMTTNNLFFRIFPKGLCGPEERTYSSRKGEWVPQQDLSKNYGKIEESCPDLLAEEIARAPQKRFPRKKGNFDEPYLEHLDINPYRPFKPHLVKTSDCCH</sequence>
<dbReference type="Proteomes" id="UP001239111">
    <property type="component" value="Chromosome 1"/>
</dbReference>
<name>A0ACC2PKA2_9HYME</name>
<protein>
    <submittedName>
        <fullName evidence="1">Uncharacterized protein</fullName>
    </submittedName>
</protein>
<dbReference type="EMBL" id="CM056741">
    <property type="protein sequence ID" value="KAJ8682827.1"/>
    <property type="molecule type" value="Genomic_DNA"/>
</dbReference>
<gene>
    <name evidence="1" type="ORF">QAD02_018619</name>
</gene>
<comment type="caution">
    <text evidence="1">The sequence shown here is derived from an EMBL/GenBank/DDBJ whole genome shotgun (WGS) entry which is preliminary data.</text>
</comment>